<reference evidence="2 3" key="1">
    <citation type="submission" date="2020-06" db="EMBL/GenBank/DDBJ databases">
        <title>The yeast mating-type switching endonuclease HO is a domesticated member of an unorthodox homing genetic element family.</title>
        <authorList>
            <person name="Coughlan A.Y."/>
            <person name="Lombardi L."/>
            <person name="Braun-Galleani S."/>
            <person name="Martos A.R."/>
            <person name="Galeote V."/>
            <person name="Bigey F."/>
            <person name="Dequin S."/>
            <person name="Byrne K.P."/>
            <person name="Wolfe K.H."/>
        </authorList>
    </citation>
    <scope>NUCLEOTIDE SEQUENCE [LARGE SCALE GENOMIC DNA]</scope>
    <source>
        <strain evidence="2 3">CBS2947</strain>
    </source>
</reference>
<evidence type="ECO:0000256" key="1">
    <source>
        <dbReference type="SAM" id="MobiDB-lite"/>
    </source>
</evidence>
<feature type="region of interest" description="Disordered" evidence="1">
    <location>
        <begin position="142"/>
        <end position="161"/>
    </location>
</feature>
<dbReference type="OrthoDB" id="4069757at2759"/>
<organism evidence="2 3">
    <name type="scientific">Torulaspora globosa</name>
    <dbReference type="NCBI Taxonomy" id="48254"/>
    <lineage>
        <taxon>Eukaryota</taxon>
        <taxon>Fungi</taxon>
        <taxon>Dikarya</taxon>
        <taxon>Ascomycota</taxon>
        <taxon>Saccharomycotina</taxon>
        <taxon>Saccharomycetes</taxon>
        <taxon>Saccharomycetales</taxon>
        <taxon>Saccharomycetaceae</taxon>
        <taxon>Torulaspora</taxon>
    </lineage>
</organism>
<keyword evidence="3" id="KW-1185">Reference proteome</keyword>
<dbReference type="Proteomes" id="UP000510647">
    <property type="component" value="Chromosome 6"/>
</dbReference>
<feature type="region of interest" description="Disordered" evidence="1">
    <location>
        <begin position="102"/>
        <end position="129"/>
    </location>
</feature>
<name>A0A7H9HW12_9SACH</name>
<accession>A0A7H9HW12</accession>
<protein>
    <submittedName>
        <fullName evidence="2">Uncharacterized protein</fullName>
    </submittedName>
</protein>
<sequence>MSDQLEKKFREPRTQILITDIPKIRFDSKWPEDLEKELFEREFVGLKRSLQYYTPLAFLNRIVIIFDDEKAARTVYEYLKDHLRKFSYRIYLAESLLARPRAKSMDDAGESDNAEGEYQGQRKPVLSINTYPCNTGVSSSSLSLGSPSLSPERNSLDSPTLLKFDSKSKAHYYQEPLPKSDRGSSLKGFSSSTDMPRYLYKPEPSPMTISSSSDGALASTVSSDDKIPPPSPSITLNEFPR</sequence>
<evidence type="ECO:0000313" key="3">
    <source>
        <dbReference type="Proteomes" id="UP000510647"/>
    </source>
</evidence>
<feature type="compositionally biased region" description="Low complexity" evidence="1">
    <location>
        <begin position="142"/>
        <end position="151"/>
    </location>
</feature>
<evidence type="ECO:0000313" key="2">
    <source>
        <dbReference type="EMBL" id="QLQ81469.1"/>
    </source>
</evidence>
<proteinExistence type="predicted"/>
<feature type="region of interest" description="Disordered" evidence="1">
    <location>
        <begin position="173"/>
        <end position="241"/>
    </location>
</feature>
<gene>
    <name evidence="2" type="ORF">HG537_0F02300</name>
</gene>
<dbReference type="EMBL" id="CP059272">
    <property type="protein sequence ID" value="QLQ81469.1"/>
    <property type="molecule type" value="Genomic_DNA"/>
</dbReference>
<dbReference type="AlphaFoldDB" id="A0A7H9HW12"/>